<dbReference type="Pfam" id="PF13202">
    <property type="entry name" value="EF-hand_5"/>
    <property type="match status" value="1"/>
</dbReference>
<dbReference type="EMBL" id="VLTO01000015">
    <property type="protein sequence ID" value="KAA0175184.1"/>
    <property type="molecule type" value="Genomic_DNA"/>
</dbReference>
<evidence type="ECO:0000313" key="12">
    <source>
        <dbReference type="Proteomes" id="UP000324907"/>
    </source>
</evidence>
<dbReference type="InterPro" id="IPR002048">
    <property type="entry name" value="EF_hand_dom"/>
</dbReference>
<dbReference type="Proteomes" id="UP000322899">
    <property type="component" value="Unassembled WGS sequence"/>
</dbReference>
<evidence type="ECO:0000313" key="6">
    <source>
        <dbReference type="EMBL" id="KAA0151932.1"/>
    </source>
</evidence>
<accession>A0A5A8DHG1</accession>
<dbReference type="SMART" id="SM00054">
    <property type="entry name" value="EFh"/>
    <property type="match status" value="4"/>
</dbReference>
<dbReference type="AlphaFoldDB" id="A0A5A8DHG1"/>
<evidence type="ECO:0000256" key="3">
    <source>
        <dbReference type="ARBA" id="ARBA00022737"/>
    </source>
</evidence>
<dbReference type="InterPro" id="IPR050230">
    <property type="entry name" value="CALM/Myosin/TropC-like"/>
</dbReference>
<dbReference type="PANTHER" id="PTHR23048:SF0">
    <property type="entry name" value="CALMODULIN LIKE 3"/>
    <property type="match status" value="1"/>
</dbReference>
<dbReference type="Proteomes" id="UP000324907">
    <property type="component" value="Unassembled WGS sequence"/>
</dbReference>
<dbReference type="FunFam" id="1.10.238.10:FF:000178">
    <property type="entry name" value="Calmodulin-2 A"/>
    <property type="match status" value="1"/>
</dbReference>
<dbReference type="EMBL" id="VLTN01000024">
    <property type="protein sequence ID" value="KAA0151932.1"/>
    <property type="molecule type" value="Genomic_DNA"/>
</dbReference>
<dbReference type="EMBL" id="VLTL01000025">
    <property type="protein sequence ID" value="KAA0169166.1"/>
    <property type="molecule type" value="Genomic_DNA"/>
</dbReference>
<dbReference type="OrthoDB" id="26525at2759"/>
<evidence type="ECO:0000256" key="2">
    <source>
        <dbReference type="ARBA" id="ARBA00020786"/>
    </source>
</evidence>
<protein>
    <recommendedName>
        <fullName evidence="2">Calmodulin</fullName>
    </recommendedName>
</protein>
<keyword evidence="11" id="KW-1185">Reference proteome</keyword>
<dbReference type="Gene3D" id="1.10.238.10">
    <property type="entry name" value="EF-hand"/>
    <property type="match status" value="2"/>
</dbReference>
<evidence type="ECO:0000313" key="10">
    <source>
        <dbReference type="Proteomes" id="UP000322899"/>
    </source>
</evidence>
<dbReference type="InterPro" id="IPR018247">
    <property type="entry name" value="EF_Hand_1_Ca_BS"/>
</dbReference>
<organism evidence="7 13">
    <name type="scientific">Cafeteria roenbergensis</name>
    <name type="common">Marine flagellate</name>
    <dbReference type="NCBI Taxonomy" id="33653"/>
    <lineage>
        <taxon>Eukaryota</taxon>
        <taxon>Sar</taxon>
        <taxon>Stramenopiles</taxon>
        <taxon>Bigyra</taxon>
        <taxon>Opalozoa</taxon>
        <taxon>Bicosoecida</taxon>
        <taxon>Cafeteriaceae</taxon>
        <taxon>Cafeteria</taxon>
    </lineage>
</organism>
<proteinExistence type="inferred from homology"/>
<dbReference type="GO" id="GO:0005509">
    <property type="term" value="F:calcium ion binding"/>
    <property type="evidence" value="ECO:0007669"/>
    <property type="project" value="InterPro"/>
</dbReference>
<evidence type="ECO:0000313" key="13">
    <source>
        <dbReference type="Proteomes" id="UP000325113"/>
    </source>
</evidence>
<keyword evidence="3" id="KW-0677">Repeat</keyword>
<comment type="similarity">
    <text evidence="1">Belongs to the centrin family.</text>
</comment>
<dbReference type="Proteomes" id="UP000325113">
    <property type="component" value="Unassembled WGS sequence"/>
</dbReference>
<dbReference type="SUPFAM" id="SSF47473">
    <property type="entry name" value="EF-hand"/>
    <property type="match status" value="1"/>
</dbReference>
<reference evidence="10 11" key="1">
    <citation type="submission" date="2019-07" db="EMBL/GenBank/DDBJ databases">
        <title>Genomes of Cafeteria roenbergensis.</title>
        <authorList>
            <person name="Fischer M.G."/>
            <person name="Hackl T."/>
            <person name="Roman M."/>
        </authorList>
    </citation>
    <scope>NUCLEOTIDE SEQUENCE [LARGE SCALE GENOMIC DNA]</scope>
    <source>
        <strain evidence="6 11">BVI</strain>
        <strain evidence="7 13">Cflag</strain>
        <strain evidence="9 10">E4-10P</strain>
        <strain evidence="8 12">RCC970-E3</strain>
    </source>
</reference>
<sequence>MASTSPIDENLRAQLTSEQREQFTATFRELDADGSGKIDTGEVKNGLEKVGMTVTDKEVTELVQRFDVNGDGELDLQEWLELAAIMFLGKGGRELTNETFNRLDTEKKGFITADDLSTFCTALGKTMEVEFEEMIAACKPETEGRLTKAEFGKLFSAMFPDVGKKSRSKKGPGRR</sequence>
<dbReference type="CDD" id="cd00051">
    <property type="entry name" value="EFh"/>
    <property type="match status" value="1"/>
</dbReference>
<name>A0A5A8DHG1_CAFRO</name>
<dbReference type="Pfam" id="PF13499">
    <property type="entry name" value="EF-hand_7"/>
    <property type="match status" value="1"/>
</dbReference>
<dbReference type="GO" id="GO:0016460">
    <property type="term" value="C:myosin II complex"/>
    <property type="evidence" value="ECO:0007669"/>
    <property type="project" value="TreeGrafter"/>
</dbReference>
<evidence type="ECO:0000313" key="8">
    <source>
        <dbReference type="EMBL" id="KAA0169166.1"/>
    </source>
</evidence>
<dbReference type="EMBL" id="VLTM01000016">
    <property type="protein sequence ID" value="KAA0164688.1"/>
    <property type="molecule type" value="Genomic_DNA"/>
</dbReference>
<evidence type="ECO:0000256" key="4">
    <source>
        <dbReference type="ARBA" id="ARBA00022837"/>
    </source>
</evidence>
<evidence type="ECO:0000313" key="11">
    <source>
        <dbReference type="Proteomes" id="UP000323011"/>
    </source>
</evidence>
<dbReference type="InterPro" id="IPR011992">
    <property type="entry name" value="EF-hand-dom_pair"/>
</dbReference>
<comment type="caution">
    <text evidence="7">The sequence shown here is derived from an EMBL/GenBank/DDBJ whole genome shotgun (WGS) entry which is preliminary data.</text>
</comment>
<evidence type="ECO:0000256" key="1">
    <source>
        <dbReference type="ARBA" id="ARBA00005253"/>
    </source>
</evidence>
<dbReference type="PANTHER" id="PTHR23048">
    <property type="entry name" value="MYOSIN LIGHT CHAIN 1, 3"/>
    <property type="match status" value="1"/>
</dbReference>
<feature type="domain" description="EF-hand" evidence="5">
    <location>
        <begin position="18"/>
        <end position="53"/>
    </location>
</feature>
<keyword evidence="4" id="KW-0106">Calcium</keyword>
<dbReference type="PROSITE" id="PS00018">
    <property type="entry name" value="EF_HAND_1"/>
    <property type="match status" value="2"/>
</dbReference>
<evidence type="ECO:0000313" key="9">
    <source>
        <dbReference type="EMBL" id="KAA0175184.1"/>
    </source>
</evidence>
<evidence type="ECO:0000259" key="5">
    <source>
        <dbReference type="PROSITE" id="PS50222"/>
    </source>
</evidence>
<dbReference type="PROSITE" id="PS50222">
    <property type="entry name" value="EF_HAND_2"/>
    <property type="match status" value="3"/>
</dbReference>
<feature type="domain" description="EF-hand" evidence="5">
    <location>
        <begin position="54"/>
        <end position="89"/>
    </location>
</feature>
<dbReference type="Proteomes" id="UP000323011">
    <property type="component" value="Unassembled WGS sequence"/>
</dbReference>
<gene>
    <name evidence="9" type="ORF">FNF27_03192</name>
    <name evidence="8" type="ORF">FNF28_02292</name>
    <name evidence="6" type="ORF">FNF29_04338</name>
    <name evidence="7" type="ORF">FNF31_02226</name>
</gene>
<feature type="domain" description="EF-hand" evidence="5">
    <location>
        <begin position="91"/>
        <end position="126"/>
    </location>
</feature>
<evidence type="ECO:0000313" key="7">
    <source>
        <dbReference type="EMBL" id="KAA0164688.1"/>
    </source>
</evidence>